<evidence type="ECO:0000313" key="2">
    <source>
        <dbReference type="EMBL" id="BAD53459.1"/>
    </source>
</evidence>
<dbReference type="Proteomes" id="UP000000763">
    <property type="component" value="Chromosome 6"/>
</dbReference>
<accession>Q5ZA64</accession>
<feature type="region of interest" description="Disordered" evidence="1">
    <location>
        <begin position="57"/>
        <end position="104"/>
    </location>
</feature>
<sequence length="165" mass="18047">MDVIRRVADLRMAGVNPTAGAGGGRGARLRDKVRRIKKQAKINKICGEMGGNCGGEAKGDRGGHATKLEGSETRGRFAGRRRTMPVLGLAVRPPAPRPYRDDDGGSHQKFLILPYALDSIKHVAENLSILVKSGALLRKSIILLKEQKKEPPRSLSWPRNSHINR</sequence>
<organism evidence="2 3">
    <name type="scientific">Oryza sativa subsp. japonica</name>
    <name type="common">Rice</name>
    <dbReference type="NCBI Taxonomy" id="39947"/>
    <lineage>
        <taxon>Eukaryota</taxon>
        <taxon>Viridiplantae</taxon>
        <taxon>Streptophyta</taxon>
        <taxon>Embryophyta</taxon>
        <taxon>Tracheophyta</taxon>
        <taxon>Spermatophyta</taxon>
        <taxon>Magnoliopsida</taxon>
        <taxon>Liliopsida</taxon>
        <taxon>Poales</taxon>
        <taxon>Poaceae</taxon>
        <taxon>BOP clade</taxon>
        <taxon>Oryzoideae</taxon>
        <taxon>Oryzeae</taxon>
        <taxon>Oryzinae</taxon>
        <taxon>Oryza</taxon>
        <taxon>Oryza sativa</taxon>
    </lineage>
</organism>
<reference evidence="3" key="2">
    <citation type="journal article" date="2008" name="Nucleic Acids Res.">
        <title>The rice annotation project database (RAP-DB): 2008 update.</title>
        <authorList>
            <consortium name="The rice annotation project (RAP)"/>
        </authorList>
    </citation>
    <scope>GENOME REANNOTATION</scope>
    <source>
        <strain evidence="3">cv. Nipponbare</strain>
    </source>
</reference>
<proteinExistence type="predicted"/>
<reference evidence="3" key="1">
    <citation type="journal article" date="2005" name="Nature">
        <title>The map-based sequence of the rice genome.</title>
        <authorList>
            <consortium name="International rice genome sequencing project (IRGSP)"/>
            <person name="Matsumoto T."/>
            <person name="Wu J."/>
            <person name="Kanamori H."/>
            <person name="Katayose Y."/>
            <person name="Fujisawa M."/>
            <person name="Namiki N."/>
            <person name="Mizuno H."/>
            <person name="Yamamoto K."/>
            <person name="Antonio B.A."/>
            <person name="Baba T."/>
            <person name="Sakata K."/>
            <person name="Nagamura Y."/>
            <person name="Aoki H."/>
            <person name="Arikawa K."/>
            <person name="Arita K."/>
            <person name="Bito T."/>
            <person name="Chiden Y."/>
            <person name="Fujitsuka N."/>
            <person name="Fukunaka R."/>
            <person name="Hamada M."/>
            <person name="Harada C."/>
            <person name="Hayashi A."/>
            <person name="Hijishita S."/>
            <person name="Honda M."/>
            <person name="Hosokawa S."/>
            <person name="Ichikawa Y."/>
            <person name="Idonuma A."/>
            <person name="Iijima M."/>
            <person name="Ikeda M."/>
            <person name="Ikeno M."/>
            <person name="Ito K."/>
            <person name="Ito S."/>
            <person name="Ito T."/>
            <person name="Ito Y."/>
            <person name="Ito Y."/>
            <person name="Iwabuchi A."/>
            <person name="Kamiya K."/>
            <person name="Karasawa W."/>
            <person name="Kurita K."/>
            <person name="Katagiri S."/>
            <person name="Kikuta A."/>
            <person name="Kobayashi H."/>
            <person name="Kobayashi N."/>
            <person name="Machita K."/>
            <person name="Maehara T."/>
            <person name="Masukawa M."/>
            <person name="Mizubayashi T."/>
            <person name="Mukai Y."/>
            <person name="Nagasaki H."/>
            <person name="Nagata Y."/>
            <person name="Naito S."/>
            <person name="Nakashima M."/>
            <person name="Nakama Y."/>
            <person name="Nakamichi Y."/>
            <person name="Nakamura M."/>
            <person name="Meguro A."/>
            <person name="Negishi M."/>
            <person name="Ohta I."/>
            <person name="Ohta T."/>
            <person name="Okamoto M."/>
            <person name="Ono N."/>
            <person name="Saji S."/>
            <person name="Sakaguchi M."/>
            <person name="Sakai K."/>
            <person name="Shibata M."/>
            <person name="Shimokawa T."/>
            <person name="Song J."/>
            <person name="Takazaki Y."/>
            <person name="Terasawa K."/>
            <person name="Tsugane M."/>
            <person name="Tsuji K."/>
            <person name="Ueda S."/>
            <person name="Waki K."/>
            <person name="Yamagata H."/>
            <person name="Yamamoto M."/>
            <person name="Yamamoto S."/>
            <person name="Yamane H."/>
            <person name="Yoshiki S."/>
            <person name="Yoshihara R."/>
            <person name="Yukawa K."/>
            <person name="Zhong H."/>
            <person name="Yano M."/>
            <person name="Yuan Q."/>
            <person name="Ouyang S."/>
            <person name="Liu J."/>
            <person name="Jones K.M."/>
            <person name="Gansberger K."/>
            <person name="Moffat K."/>
            <person name="Hill J."/>
            <person name="Bera J."/>
            <person name="Fadrosh D."/>
            <person name="Jin S."/>
            <person name="Johri S."/>
            <person name="Kim M."/>
            <person name="Overton L."/>
            <person name="Reardon M."/>
            <person name="Tsitrin T."/>
            <person name="Vuong H."/>
            <person name="Weaver B."/>
            <person name="Ciecko A."/>
            <person name="Tallon L."/>
            <person name="Jackson J."/>
            <person name="Pai G."/>
            <person name="Aken S.V."/>
            <person name="Utterback T."/>
            <person name="Reidmuller S."/>
            <person name="Feldblyum T."/>
            <person name="Hsiao J."/>
            <person name="Zismann V."/>
            <person name="Iobst S."/>
            <person name="de Vazeille A.R."/>
            <person name="Buell C.R."/>
            <person name="Ying K."/>
            <person name="Li Y."/>
            <person name="Lu T."/>
            <person name="Huang Y."/>
            <person name="Zhao Q."/>
            <person name="Feng Q."/>
            <person name="Zhang L."/>
            <person name="Zhu J."/>
            <person name="Weng Q."/>
            <person name="Mu J."/>
            <person name="Lu Y."/>
            <person name="Fan D."/>
            <person name="Liu Y."/>
            <person name="Guan J."/>
            <person name="Zhang Y."/>
            <person name="Yu S."/>
            <person name="Liu X."/>
            <person name="Zhang Y."/>
            <person name="Hong G."/>
            <person name="Han B."/>
            <person name="Choisne N."/>
            <person name="Demange N."/>
            <person name="Orjeda G."/>
            <person name="Samain S."/>
            <person name="Cattolico L."/>
            <person name="Pelletier E."/>
            <person name="Couloux A."/>
            <person name="Segurens B."/>
            <person name="Wincker P."/>
            <person name="D'Hont A."/>
            <person name="Scarpelli C."/>
            <person name="Weissenbach J."/>
            <person name="Salanoubat M."/>
            <person name="Quetier F."/>
            <person name="Yu Y."/>
            <person name="Kim H.R."/>
            <person name="Rambo T."/>
            <person name="Currie J."/>
            <person name="Collura K."/>
            <person name="Luo M."/>
            <person name="Yang T."/>
            <person name="Ammiraju J.S.S."/>
            <person name="Engler F."/>
            <person name="Soderlund C."/>
            <person name="Wing R.A."/>
            <person name="Palmer L.E."/>
            <person name="de la Bastide M."/>
            <person name="Spiegel L."/>
            <person name="Nascimento L."/>
            <person name="Zutavern T."/>
            <person name="O'Shaughnessy A."/>
            <person name="Dike S."/>
            <person name="Dedhia N."/>
            <person name="Preston R."/>
            <person name="Balija V."/>
            <person name="McCombie W.R."/>
            <person name="Chow T."/>
            <person name="Chen H."/>
            <person name="Chung M."/>
            <person name="Chen C."/>
            <person name="Shaw J."/>
            <person name="Wu H."/>
            <person name="Hsiao K."/>
            <person name="Chao Y."/>
            <person name="Chu M."/>
            <person name="Cheng C."/>
            <person name="Hour A."/>
            <person name="Lee P."/>
            <person name="Lin S."/>
            <person name="Lin Y."/>
            <person name="Liou J."/>
            <person name="Liu S."/>
            <person name="Hsing Y."/>
            <person name="Raghuvanshi S."/>
            <person name="Mohanty A."/>
            <person name="Bharti A.K."/>
            <person name="Gaur A."/>
            <person name="Gupta V."/>
            <person name="Kumar D."/>
            <person name="Ravi V."/>
            <person name="Vij S."/>
            <person name="Kapur A."/>
            <person name="Khurana P."/>
            <person name="Khurana P."/>
            <person name="Khurana J.P."/>
            <person name="Tyagi A.K."/>
            <person name="Gaikwad K."/>
            <person name="Singh A."/>
            <person name="Dalal V."/>
            <person name="Srivastava S."/>
            <person name="Dixit A."/>
            <person name="Pal A.K."/>
            <person name="Ghazi I.A."/>
            <person name="Yadav M."/>
            <person name="Pandit A."/>
            <person name="Bhargava A."/>
            <person name="Sureshbabu K."/>
            <person name="Batra K."/>
            <person name="Sharma T.R."/>
            <person name="Mohapatra T."/>
            <person name="Singh N.K."/>
            <person name="Messing J."/>
            <person name="Nelson A.B."/>
            <person name="Fuks G."/>
            <person name="Kavchok S."/>
            <person name="Keizer G."/>
            <person name="Linton E."/>
            <person name="Llaca V."/>
            <person name="Song R."/>
            <person name="Tanyolac B."/>
            <person name="Young S."/>
            <person name="Ho-Il K."/>
            <person name="Hahn J.H."/>
            <person name="Sangsakoo G."/>
            <person name="Vanavichit A."/>
            <person name="de Mattos Luiz.A.T."/>
            <person name="Zimmer P.D."/>
            <person name="Malone G."/>
            <person name="Dellagostin O."/>
            <person name="de Oliveira A.C."/>
            <person name="Bevan M."/>
            <person name="Bancroft I."/>
            <person name="Minx P."/>
            <person name="Cordum H."/>
            <person name="Wilson R."/>
            <person name="Cheng Z."/>
            <person name="Jin W."/>
            <person name="Jiang J."/>
            <person name="Leong S.A."/>
            <person name="Iwama H."/>
            <person name="Gojobori T."/>
            <person name="Itoh T."/>
            <person name="Niimura Y."/>
            <person name="Fujii Y."/>
            <person name="Habara T."/>
            <person name="Sakai H."/>
            <person name="Sato Y."/>
            <person name="Wilson G."/>
            <person name="Kumar K."/>
            <person name="McCouch S."/>
            <person name="Juretic N."/>
            <person name="Hoen D."/>
            <person name="Wright S."/>
            <person name="Bruskiewich R."/>
            <person name="Bureau T."/>
            <person name="Miyao A."/>
            <person name="Hirochika H."/>
            <person name="Nishikawa T."/>
            <person name="Kadowaki K."/>
            <person name="Sugiura M."/>
            <person name="Burr B."/>
            <person name="Sasaki T."/>
        </authorList>
    </citation>
    <scope>NUCLEOTIDE SEQUENCE [LARGE SCALE GENOMIC DNA]</scope>
    <source>
        <strain evidence="3">cv. Nipponbare</strain>
    </source>
</reference>
<feature type="compositionally biased region" description="Basic and acidic residues" evidence="1">
    <location>
        <begin position="57"/>
        <end position="75"/>
    </location>
</feature>
<evidence type="ECO:0000256" key="1">
    <source>
        <dbReference type="SAM" id="MobiDB-lite"/>
    </source>
</evidence>
<name>Q5ZA64_ORYSJ</name>
<dbReference type="EMBL" id="AP003522">
    <property type="protein sequence ID" value="BAD53459.1"/>
    <property type="molecule type" value="Genomic_DNA"/>
</dbReference>
<protein>
    <submittedName>
        <fullName evidence="2">Uncharacterized protein</fullName>
    </submittedName>
</protein>
<evidence type="ECO:0000313" key="3">
    <source>
        <dbReference type="Proteomes" id="UP000000763"/>
    </source>
</evidence>
<dbReference type="AlphaFoldDB" id="Q5ZA64"/>
<gene>
    <name evidence="2" type="primary">P0036B02.26</name>
</gene>